<dbReference type="InterPro" id="IPR058627">
    <property type="entry name" value="MdtA-like_C"/>
</dbReference>
<keyword evidence="3" id="KW-0175">Coiled coil</keyword>
<evidence type="ECO:0000259" key="5">
    <source>
        <dbReference type="Pfam" id="PF25917"/>
    </source>
</evidence>
<dbReference type="GO" id="GO:0046677">
    <property type="term" value="P:response to antibiotic"/>
    <property type="evidence" value="ECO:0007669"/>
    <property type="project" value="TreeGrafter"/>
</dbReference>
<feature type="domain" description="Multidrug resistance protein MdtA-like beta-barrel" evidence="6">
    <location>
        <begin position="203"/>
        <end position="286"/>
    </location>
</feature>
<dbReference type="Gene3D" id="2.40.30.170">
    <property type="match status" value="1"/>
</dbReference>
<dbReference type="InterPro" id="IPR058624">
    <property type="entry name" value="MdtA-like_HH"/>
</dbReference>
<evidence type="ECO:0000313" key="8">
    <source>
        <dbReference type="EMBL" id="SDX91183.1"/>
    </source>
</evidence>
<evidence type="ECO:0000259" key="6">
    <source>
        <dbReference type="Pfam" id="PF25944"/>
    </source>
</evidence>
<evidence type="ECO:0000313" key="9">
    <source>
        <dbReference type="Proteomes" id="UP000198640"/>
    </source>
</evidence>
<proteinExistence type="inferred from homology"/>
<keyword evidence="9" id="KW-1185">Reference proteome</keyword>
<feature type="domain" description="Multidrug resistance protein MdtA-like barrel-sandwich hybrid" evidence="5">
    <location>
        <begin position="58"/>
        <end position="193"/>
    </location>
</feature>
<dbReference type="GO" id="GO:0030313">
    <property type="term" value="C:cell envelope"/>
    <property type="evidence" value="ECO:0007669"/>
    <property type="project" value="UniProtKB-SubCell"/>
</dbReference>
<dbReference type="InterPro" id="IPR058625">
    <property type="entry name" value="MdtA-like_BSH"/>
</dbReference>
<dbReference type="AlphaFoldDB" id="A0A1H3FJA6"/>
<dbReference type="SUPFAM" id="SSF111369">
    <property type="entry name" value="HlyD-like secretion proteins"/>
    <property type="match status" value="1"/>
</dbReference>
<dbReference type="PANTHER" id="PTHR30158">
    <property type="entry name" value="ACRA/E-RELATED COMPONENT OF DRUG EFFLUX TRANSPORTER"/>
    <property type="match status" value="1"/>
</dbReference>
<evidence type="ECO:0000259" key="4">
    <source>
        <dbReference type="Pfam" id="PF25876"/>
    </source>
</evidence>
<dbReference type="Pfam" id="PF25967">
    <property type="entry name" value="RND-MFP_C"/>
    <property type="match status" value="1"/>
</dbReference>
<dbReference type="InterPro" id="IPR058626">
    <property type="entry name" value="MdtA-like_b-barrel"/>
</dbReference>
<feature type="coiled-coil region" evidence="3">
    <location>
        <begin position="98"/>
        <end position="125"/>
    </location>
</feature>
<dbReference type="Gene3D" id="2.40.50.100">
    <property type="match status" value="1"/>
</dbReference>
<evidence type="ECO:0000259" key="7">
    <source>
        <dbReference type="Pfam" id="PF25967"/>
    </source>
</evidence>
<dbReference type="Proteomes" id="UP000198640">
    <property type="component" value="Unassembled WGS sequence"/>
</dbReference>
<accession>A0A1H3FJA6</accession>
<gene>
    <name evidence="8" type="ORF">SAMN05421881_101214</name>
</gene>
<dbReference type="Gene3D" id="2.40.420.20">
    <property type="match status" value="1"/>
</dbReference>
<dbReference type="Gene3D" id="1.10.287.470">
    <property type="entry name" value="Helix hairpin bin"/>
    <property type="match status" value="1"/>
</dbReference>
<dbReference type="EMBL" id="FNOY01000012">
    <property type="protein sequence ID" value="SDX91183.1"/>
    <property type="molecule type" value="Genomic_DNA"/>
</dbReference>
<sequence>MLAALLLCALLAACSKDSTNRNEFPETDQALPVSVVRVNPVNAPRMTETVGQTEGAKEVEVRPRVGGILLKHLYEEGESVQANQALFLIDPEPFQIALAQAHAKLSEQQARVTDAELEEARLKRLVAENFVSQRMYDNAVASLAIERAGLRATREQVRQAQLNLSYTKVVAPVGGSSGRAQFSEGSLVEAQNSLLTTIHQVSPVWVRFSLSDHDLTRLGGYLTEQNVQLVQVIQPDGSEYPLSGKINFAASYIDPILGTQQLRATFENPDKRLLPGQFVRVRIKTGEYQNVFVVPQPAVLASDLGKYVYVVNEQNEATIRSVQAGEWTGKDWVILDGLMSGDRVIVDNLIKLQPGLIVAPQEATDAPGHASL</sequence>
<dbReference type="RefSeq" id="WP_245725086.1">
    <property type="nucleotide sequence ID" value="NZ_FNOY01000012.1"/>
</dbReference>
<evidence type="ECO:0000256" key="2">
    <source>
        <dbReference type="ARBA" id="ARBA00009477"/>
    </source>
</evidence>
<dbReference type="GO" id="GO:0022857">
    <property type="term" value="F:transmembrane transporter activity"/>
    <property type="evidence" value="ECO:0007669"/>
    <property type="project" value="InterPro"/>
</dbReference>
<evidence type="ECO:0000256" key="3">
    <source>
        <dbReference type="SAM" id="Coils"/>
    </source>
</evidence>
<dbReference type="Pfam" id="PF25876">
    <property type="entry name" value="HH_MFP_RND"/>
    <property type="match status" value="1"/>
</dbReference>
<reference evidence="8 9" key="1">
    <citation type="submission" date="2016-10" db="EMBL/GenBank/DDBJ databases">
        <authorList>
            <person name="de Groot N.N."/>
        </authorList>
    </citation>
    <scope>NUCLEOTIDE SEQUENCE [LARGE SCALE GENOMIC DNA]</scope>
    <source>
        <strain evidence="8 9">Nm1</strain>
    </source>
</reference>
<dbReference type="FunFam" id="2.40.420.20:FF:000001">
    <property type="entry name" value="Efflux RND transporter periplasmic adaptor subunit"/>
    <property type="match status" value="1"/>
</dbReference>
<protein>
    <submittedName>
        <fullName evidence="8">Membrane fusion protein, multidrug efflux system</fullName>
    </submittedName>
</protein>
<dbReference type="STRING" id="44576.SAMN05421881_101214"/>
<comment type="similarity">
    <text evidence="2">Belongs to the membrane fusion protein (MFP) (TC 8.A.1) family.</text>
</comment>
<dbReference type="InterPro" id="IPR006143">
    <property type="entry name" value="RND_pump_MFP"/>
</dbReference>
<feature type="domain" description="Multidrug resistance protein MdtA-like C-terminal permuted SH3" evidence="7">
    <location>
        <begin position="290"/>
        <end position="349"/>
    </location>
</feature>
<feature type="domain" description="Multidrug resistance protein MdtA-like alpha-helical hairpin" evidence="4">
    <location>
        <begin position="98"/>
        <end position="167"/>
    </location>
</feature>
<dbReference type="GO" id="GO:0005886">
    <property type="term" value="C:plasma membrane"/>
    <property type="evidence" value="ECO:0007669"/>
    <property type="project" value="TreeGrafter"/>
</dbReference>
<comment type="subcellular location">
    <subcellularLocation>
        <location evidence="1">Cell envelope</location>
    </subcellularLocation>
</comment>
<evidence type="ECO:0000256" key="1">
    <source>
        <dbReference type="ARBA" id="ARBA00004196"/>
    </source>
</evidence>
<dbReference type="Pfam" id="PF25944">
    <property type="entry name" value="Beta-barrel_RND"/>
    <property type="match status" value="1"/>
</dbReference>
<dbReference type="NCBIfam" id="TIGR01730">
    <property type="entry name" value="RND_mfp"/>
    <property type="match status" value="1"/>
</dbReference>
<dbReference type="Pfam" id="PF25917">
    <property type="entry name" value="BSH_RND"/>
    <property type="match status" value="1"/>
</dbReference>
<organism evidence="8 9">
    <name type="scientific">Nitrosomonas halophila</name>
    <dbReference type="NCBI Taxonomy" id="44576"/>
    <lineage>
        <taxon>Bacteria</taxon>
        <taxon>Pseudomonadati</taxon>
        <taxon>Pseudomonadota</taxon>
        <taxon>Betaproteobacteria</taxon>
        <taxon>Nitrosomonadales</taxon>
        <taxon>Nitrosomonadaceae</taxon>
        <taxon>Nitrosomonas</taxon>
    </lineage>
</organism>
<name>A0A1H3FJA6_9PROT</name>